<dbReference type="PANTHER" id="PTHR22642:SF2">
    <property type="entry name" value="PROTEIN LONG AFTER FAR-RED 3"/>
    <property type="match status" value="1"/>
</dbReference>
<evidence type="ECO:0000313" key="3">
    <source>
        <dbReference type="EMBL" id="RFT15797.1"/>
    </source>
</evidence>
<dbReference type="AlphaFoldDB" id="A0A3E2BME0"/>
<evidence type="ECO:0000256" key="1">
    <source>
        <dbReference type="SAM" id="SignalP"/>
    </source>
</evidence>
<dbReference type="Proteomes" id="UP000257323">
    <property type="component" value="Unassembled WGS sequence"/>
</dbReference>
<feature type="signal peptide" evidence="1">
    <location>
        <begin position="1"/>
        <end position="24"/>
    </location>
</feature>
<protein>
    <submittedName>
        <fullName evidence="3">Exoenzymes regulatory protein AepA in lipid-linked oligosaccharide synthesis cluster</fullName>
    </submittedName>
</protein>
<dbReference type="Gene3D" id="3.10.310.70">
    <property type="match status" value="1"/>
</dbReference>
<proteinExistence type="predicted"/>
<feature type="domain" description="Amidohydrolase 3" evidence="2">
    <location>
        <begin position="83"/>
        <end position="559"/>
    </location>
</feature>
<name>A0A3E2BME0_9BACT</name>
<dbReference type="InterPro" id="IPR011059">
    <property type="entry name" value="Metal-dep_hydrolase_composite"/>
</dbReference>
<dbReference type="PANTHER" id="PTHR22642">
    <property type="entry name" value="IMIDAZOLONEPROPIONASE"/>
    <property type="match status" value="1"/>
</dbReference>
<keyword evidence="1" id="KW-0732">Signal</keyword>
<dbReference type="SUPFAM" id="SSF51338">
    <property type="entry name" value="Composite domain of metallo-dependent hydrolases"/>
    <property type="match status" value="1"/>
</dbReference>
<dbReference type="InterPro" id="IPR033932">
    <property type="entry name" value="YtcJ-like"/>
</dbReference>
<comment type="caution">
    <text evidence="3">The sequence shown here is derived from an EMBL/GenBank/DDBJ whole genome shotgun (WGS) entry which is preliminary data.</text>
</comment>
<accession>A0A3E2BME0</accession>
<dbReference type="SUPFAM" id="SSF51556">
    <property type="entry name" value="Metallo-dependent hydrolases"/>
    <property type="match status" value="1"/>
</dbReference>
<dbReference type="Gene3D" id="3.20.20.140">
    <property type="entry name" value="Metal-dependent hydrolases"/>
    <property type="match status" value="1"/>
</dbReference>
<dbReference type="InterPro" id="IPR032466">
    <property type="entry name" value="Metal_Hydrolase"/>
</dbReference>
<dbReference type="EMBL" id="QUAH01000006">
    <property type="protein sequence ID" value="RFT15797.1"/>
    <property type="molecule type" value="Genomic_DNA"/>
</dbReference>
<evidence type="ECO:0000313" key="4">
    <source>
        <dbReference type="Proteomes" id="UP000257323"/>
    </source>
</evidence>
<dbReference type="Pfam" id="PF07969">
    <property type="entry name" value="Amidohydro_3"/>
    <property type="match status" value="1"/>
</dbReference>
<dbReference type="InterPro" id="IPR013108">
    <property type="entry name" value="Amidohydro_3"/>
</dbReference>
<organism evidence="3 4">
    <name type="scientific">Candidatus Saccharicenans subterraneus</name>
    <dbReference type="NCBI Taxonomy" id="2508984"/>
    <lineage>
        <taxon>Bacteria</taxon>
        <taxon>Candidatus Aminicenantota</taxon>
        <taxon>Candidatus Aminicenantia</taxon>
        <taxon>Candidatus Aminicenantales</taxon>
        <taxon>Candidatus Saccharicenantaceae</taxon>
        <taxon>Candidatus Saccharicenans</taxon>
    </lineage>
</organism>
<evidence type="ECO:0000259" key="2">
    <source>
        <dbReference type="Pfam" id="PF07969"/>
    </source>
</evidence>
<reference evidence="3 4" key="1">
    <citation type="submission" date="2018-08" db="EMBL/GenBank/DDBJ databases">
        <title>Genome analysis of the thermophilic bacterium of the candidate phylum Aminicenantes from deep subsurface aquifer revealed its physiology and ecological role.</title>
        <authorList>
            <person name="Kadnikov V.V."/>
            <person name="Mardanov A.V."/>
            <person name="Beletsky A.V."/>
            <person name="Karnachuk O.V."/>
            <person name="Ravin N.V."/>
        </authorList>
    </citation>
    <scope>NUCLEOTIDE SEQUENCE [LARGE SCALE GENOMIC DNA]</scope>
    <source>
        <strain evidence="3">BY38</strain>
    </source>
</reference>
<sequence>MRTRFGLKPTIILLLALLSLSGLTAVSCQKQPATKASLVITGKIFTGLDSPAFVEALAASEGKILATGTRKEIKKYIGPETRLIELKDGVAIPGLIDAHTHFSSGGRSLIELSFRGVDSVEKVQQMVTEKIKELPPGTPIFGREYDHTLFPGQKWPTKEDLDKVSPQNPVVIRRVDGHSAWLNSLALKISGIDKKTRDPFGGEIVRDPRTGEPTGILKESAMGLIKVRSEIKSTPEEDILRALDHARKLGLTGVQADVGLRELEIYKKLNAEGRLTLRVYAWLPIEGIDQYIKMGLRQGQGDDYLKVGFLKAFIDGTLGSGTALMFEPFADDPTKSGLPQYPEEVFYDLLEKAYANDFQVGTHAIGDKGVNWVLNAVERAQKKHGKKDLRFRVEHAQVIRPEDFPRFKELGVIASMQPTHCTTDMRFCEIRVGKERSRYAYAWRTLLDNGAVLAFGSDWPVEPLDPRRGLYSAVTRKNIEFDFPEGGWFPEQKLSLAEAIKYFTWGSAYASFEENLKGTLEPGKLADLTVFGRDIFSAEPKEILTAPITYTIIGGKVVYEQPQK</sequence>
<feature type="chain" id="PRO_5017795934" evidence="1">
    <location>
        <begin position="25"/>
        <end position="564"/>
    </location>
</feature>
<dbReference type="PROSITE" id="PS51257">
    <property type="entry name" value="PROKAR_LIPOPROTEIN"/>
    <property type="match status" value="1"/>
</dbReference>
<gene>
    <name evidence="3" type="ORF">OP8BY_2195</name>
</gene>
<dbReference type="Gene3D" id="2.30.40.10">
    <property type="entry name" value="Urease, subunit C, domain 1"/>
    <property type="match status" value="1"/>
</dbReference>
<dbReference type="CDD" id="cd01300">
    <property type="entry name" value="YtcJ_like"/>
    <property type="match status" value="1"/>
</dbReference>
<dbReference type="GO" id="GO:0016810">
    <property type="term" value="F:hydrolase activity, acting on carbon-nitrogen (but not peptide) bonds"/>
    <property type="evidence" value="ECO:0007669"/>
    <property type="project" value="InterPro"/>
</dbReference>